<dbReference type="PANTHER" id="PTHR13220">
    <property type="entry name" value="TIMELESS INTERACTING-RELATED"/>
    <property type="match status" value="1"/>
</dbReference>
<comment type="similarity">
    <text evidence="2 6">Belongs to the CSM3 family.</text>
</comment>
<accession>A0ABR4NL25</accession>
<comment type="subcellular location">
    <subcellularLocation>
        <location evidence="1 6">Nucleus</location>
    </subcellularLocation>
</comment>
<evidence type="ECO:0000256" key="7">
    <source>
        <dbReference type="SAM" id="Coils"/>
    </source>
</evidence>
<evidence type="ECO:0000313" key="9">
    <source>
        <dbReference type="EMBL" id="KAL2920175.1"/>
    </source>
</evidence>
<evidence type="ECO:0000256" key="3">
    <source>
        <dbReference type="ARBA" id="ARBA00022763"/>
    </source>
</evidence>
<dbReference type="InterPro" id="IPR040038">
    <property type="entry name" value="TIPIN/Csm3/Swi3"/>
</dbReference>
<evidence type="ECO:0000313" key="10">
    <source>
        <dbReference type="Proteomes" id="UP001527925"/>
    </source>
</evidence>
<evidence type="ECO:0000256" key="2">
    <source>
        <dbReference type="ARBA" id="ARBA00006075"/>
    </source>
</evidence>
<keyword evidence="3 6" id="KW-0227">DNA damage</keyword>
<comment type="caution">
    <text evidence="9">The sequence shown here is derived from an EMBL/GenBank/DDBJ whole genome shotgun (WGS) entry which is preliminary data.</text>
</comment>
<gene>
    <name evidence="9" type="ORF">HK105_200241</name>
</gene>
<evidence type="ECO:0000259" key="8">
    <source>
        <dbReference type="Pfam" id="PF07962"/>
    </source>
</evidence>
<dbReference type="Pfam" id="PF07962">
    <property type="entry name" value="Swi3"/>
    <property type="match status" value="1"/>
</dbReference>
<protein>
    <recommendedName>
        <fullName evidence="6">Chromosome segregation in meiosis protein</fullName>
    </recommendedName>
</protein>
<evidence type="ECO:0000256" key="1">
    <source>
        <dbReference type="ARBA" id="ARBA00004123"/>
    </source>
</evidence>
<evidence type="ECO:0000256" key="6">
    <source>
        <dbReference type="RuleBase" id="RU366049"/>
    </source>
</evidence>
<organism evidence="9 10">
    <name type="scientific">Polyrhizophydium stewartii</name>
    <dbReference type="NCBI Taxonomy" id="2732419"/>
    <lineage>
        <taxon>Eukaryota</taxon>
        <taxon>Fungi</taxon>
        <taxon>Fungi incertae sedis</taxon>
        <taxon>Chytridiomycota</taxon>
        <taxon>Chytridiomycota incertae sedis</taxon>
        <taxon>Chytridiomycetes</taxon>
        <taxon>Rhizophydiales</taxon>
        <taxon>Rhizophydiales incertae sedis</taxon>
        <taxon>Polyrhizophydium</taxon>
    </lineage>
</organism>
<keyword evidence="4 6" id="KW-0539">Nucleus</keyword>
<evidence type="ECO:0000256" key="5">
    <source>
        <dbReference type="ARBA" id="ARBA00023306"/>
    </source>
</evidence>
<dbReference type="InterPro" id="IPR012923">
    <property type="entry name" value="Csm3"/>
</dbReference>
<comment type="function">
    <text evidence="6">Plays an important role in the control of DNA replication and the maintenance of replication fork stability.</text>
</comment>
<dbReference type="EMBL" id="JADGIZ020000001">
    <property type="protein sequence ID" value="KAL2920175.1"/>
    <property type="molecule type" value="Genomic_DNA"/>
</dbReference>
<keyword evidence="5 6" id="KW-0131">Cell cycle</keyword>
<proteinExistence type="inferred from homology"/>
<name>A0ABR4NL25_9FUNG</name>
<keyword evidence="10" id="KW-1185">Reference proteome</keyword>
<sequence length="163" mass="18132">MPAALDAGADPASPPVRARRPVARLDADRLLGIRGLPELVQRARKLRFKGRGNEDLARIVDMFRIWGAELYPKLGFDSFVDRTEHSESDHDDNVFFAAPTKPSAGLTAASEDRLAQIEDKRKQALARLAARQAERDRAQRDKQRAEREALVAAMIDDAGVFDN</sequence>
<dbReference type="Proteomes" id="UP001527925">
    <property type="component" value="Unassembled WGS sequence"/>
</dbReference>
<feature type="coiled-coil region" evidence="7">
    <location>
        <begin position="107"/>
        <end position="148"/>
    </location>
</feature>
<dbReference type="PANTHER" id="PTHR13220:SF11">
    <property type="entry name" value="TIMELESS-INTERACTING PROTEIN"/>
    <property type="match status" value="1"/>
</dbReference>
<feature type="domain" description="Chromosome segregation in meiosis protein 3" evidence="8">
    <location>
        <begin position="25"/>
        <end position="85"/>
    </location>
</feature>
<evidence type="ECO:0000256" key="4">
    <source>
        <dbReference type="ARBA" id="ARBA00023242"/>
    </source>
</evidence>
<keyword evidence="7" id="KW-0175">Coiled coil</keyword>
<reference evidence="9 10" key="1">
    <citation type="submission" date="2023-09" db="EMBL/GenBank/DDBJ databases">
        <title>Pangenome analysis of Batrachochytrium dendrobatidis and related Chytrids.</title>
        <authorList>
            <person name="Yacoub M.N."/>
            <person name="Stajich J.E."/>
            <person name="James T.Y."/>
        </authorList>
    </citation>
    <scope>NUCLEOTIDE SEQUENCE [LARGE SCALE GENOMIC DNA]</scope>
    <source>
        <strain evidence="9 10">JEL0888</strain>
    </source>
</reference>